<reference evidence="7" key="2">
    <citation type="submission" date="2016-01" db="EMBL/GenBank/DDBJ databases">
        <title>Draft Genome Sequence of Paenibacillus amylolyticus Heshi-A3 that Was Isolated from Fermented Rice Bran with Aging Salted Mackerel, Which Was Named Heshiko as Traditional Fermented Seafood in Japan.</title>
        <authorList>
            <person name="Akuzawa S."/>
            <person name="Nakagawa J."/>
            <person name="Kanekatsu T."/>
            <person name="Kubota E."/>
            <person name="Ohtake R."/>
            <person name="Suzuki T."/>
            <person name="Kanesaki Y."/>
        </authorList>
    </citation>
    <scope>NUCLEOTIDE SEQUENCE [LARGE SCALE GENOMIC DNA]</scope>
    <source>
        <strain evidence="7">Heshi-A3</strain>
    </source>
</reference>
<dbReference type="HAMAP" id="MF_00167">
    <property type="entry name" value="CsrA"/>
    <property type="match status" value="1"/>
</dbReference>
<evidence type="ECO:0000313" key="7">
    <source>
        <dbReference type="Proteomes" id="UP000069697"/>
    </source>
</evidence>
<dbReference type="Pfam" id="PF02599">
    <property type="entry name" value="CsrA"/>
    <property type="match status" value="1"/>
</dbReference>
<dbReference type="GO" id="GO:1902208">
    <property type="term" value="P:regulation of bacterial-type flagellum assembly"/>
    <property type="evidence" value="ECO:0007669"/>
    <property type="project" value="UniProtKB-UniRule"/>
</dbReference>
<evidence type="ECO:0000256" key="5">
    <source>
        <dbReference type="HAMAP-Rule" id="MF_00167"/>
    </source>
</evidence>
<dbReference type="Proteomes" id="UP000069697">
    <property type="component" value="Unassembled WGS sequence"/>
</dbReference>
<comment type="caution">
    <text evidence="6">The sequence shown here is derived from an EMBL/GenBank/DDBJ whole genome shotgun (WGS) entry which is preliminary data.</text>
</comment>
<proteinExistence type="inferred from homology"/>
<dbReference type="Gene3D" id="2.60.40.4380">
    <property type="entry name" value="Translational regulator CsrA"/>
    <property type="match status" value="1"/>
</dbReference>
<evidence type="ECO:0000256" key="4">
    <source>
        <dbReference type="ARBA" id="ARBA00022884"/>
    </source>
</evidence>
<sequence length="81" mass="9130">MLVLSRKRGESIIIQDNIEVTVLAVDGDTVRIGISAPNHVDIFRQELYVSIQEANRESTAPPVSDVEAFMQFVRDTKEKDK</sequence>
<dbReference type="InterPro" id="IPR003751">
    <property type="entry name" value="CsrA"/>
</dbReference>
<evidence type="ECO:0000256" key="2">
    <source>
        <dbReference type="ARBA" id="ARBA00022491"/>
    </source>
</evidence>
<dbReference type="AlphaFoldDB" id="A0A100VRB9"/>
<evidence type="ECO:0000256" key="3">
    <source>
        <dbReference type="ARBA" id="ARBA00022845"/>
    </source>
</evidence>
<dbReference type="FunFam" id="2.60.40.4380:FF:000002">
    <property type="entry name" value="Translational regulator CsrA"/>
    <property type="match status" value="1"/>
</dbReference>
<protein>
    <recommendedName>
        <fullName evidence="5">Translational regulator CsrA</fullName>
    </recommendedName>
</protein>
<keyword evidence="2 5" id="KW-0678">Repressor</keyword>
<keyword evidence="3 5" id="KW-0810">Translation regulation</keyword>
<comment type="subcellular location">
    <subcellularLocation>
        <location evidence="5">Cytoplasm</location>
    </subcellularLocation>
</comment>
<dbReference type="RefSeq" id="WP_062837000.1">
    <property type="nucleotide sequence ID" value="NZ_BCNV01000005.1"/>
</dbReference>
<dbReference type="GO" id="GO:0045947">
    <property type="term" value="P:negative regulation of translational initiation"/>
    <property type="evidence" value="ECO:0007669"/>
    <property type="project" value="UniProtKB-UniRule"/>
</dbReference>
<dbReference type="InterPro" id="IPR036107">
    <property type="entry name" value="CsrA_sf"/>
</dbReference>
<dbReference type="GO" id="GO:0006109">
    <property type="term" value="P:regulation of carbohydrate metabolic process"/>
    <property type="evidence" value="ECO:0007669"/>
    <property type="project" value="InterPro"/>
</dbReference>
<evidence type="ECO:0000313" key="6">
    <source>
        <dbReference type="EMBL" id="GAS84637.1"/>
    </source>
</evidence>
<dbReference type="NCBIfam" id="NF002469">
    <property type="entry name" value="PRK01712.1"/>
    <property type="match status" value="1"/>
</dbReference>
<dbReference type="GO" id="GO:0006402">
    <property type="term" value="P:mRNA catabolic process"/>
    <property type="evidence" value="ECO:0007669"/>
    <property type="project" value="InterPro"/>
</dbReference>
<reference evidence="6 7" key="1">
    <citation type="journal article" date="2016" name="Genome Announc.">
        <title>Draft Genome Sequence of Paenibacillus amylolyticus Heshi-A3, Isolated from Fermented Rice Bran in a Japanese Fermented Seafood Dish.</title>
        <authorList>
            <person name="Akuzawa S."/>
            <person name="Nagaoka J."/>
            <person name="Kanekatsu M."/>
            <person name="Kubota E."/>
            <person name="Ohtake R."/>
            <person name="Suzuki T."/>
            <person name="Kanesaki Y."/>
        </authorList>
    </citation>
    <scope>NUCLEOTIDE SEQUENCE [LARGE SCALE GENOMIC DNA]</scope>
    <source>
        <strain evidence="6 7">Heshi-A3</strain>
    </source>
</reference>
<organism evidence="6 7">
    <name type="scientific">Paenibacillus amylolyticus</name>
    <dbReference type="NCBI Taxonomy" id="1451"/>
    <lineage>
        <taxon>Bacteria</taxon>
        <taxon>Bacillati</taxon>
        <taxon>Bacillota</taxon>
        <taxon>Bacilli</taxon>
        <taxon>Bacillales</taxon>
        <taxon>Paenibacillaceae</taxon>
        <taxon>Paenibacillus</taxon>
    </lineage>
</organism>
<accession>A0A100VRB9</accession>
<keyword evidence="4 5" id="KW-0694">RNA-binding</keyword>
<dbReference type="GO" id="GO:0005829">
    <property type="term" value="C:cytosol"/>
    <property type="evidence" value="ECO:0007669"/>
    <property type="project" value="TreeGrafter"/>
</dbReference>
<name>A0A100VRB9_PAEAM</name>
<gene>
    <name evidence="5" type="primary">csrA</name>
    <name evidence="6" type="ORF">PAHA3_4740</name>
</gene>
<comment type="similarity">
    <text evidence="5">Belongs to the CsrA/RsmA family.</text>
</comment>
<dbReference type="SUPFAM" id="SSF117130">
    <property type="entry name" value="CsrA-like"/>
    <property type="match status" value="1"/>
</dbReference>
<comment type="function">
    <text evidence="5">A translational regulator that binds mRNA to regulate translation initiation and/or mRNA stability. Usually binds in the 5'-UTR at or near the Shine-Dalgarno sequence preventing ribosome-binding, thus repressing translation. Its main target seems to be the major flagellin gene, while its function is anatagonized by FliW.</text>
</comment>
<dbReference type="EMBL" id="BCNV01000005">
    <property type="protein sequence ID" value="GAS84637.1"/>
    <property type="molecule type" value="Genomic_DNA"/>
</dbReference>
<dbReference type="GO" id="GO:0044781">
    <property type="term" value="P:bacterial-type flagellum organization"/>
    <property type="evidence" value="ECO:0007669"/>
    <property type="project" value="UniProtKB-KW"/>
</dbReference>
<dbReference type="PANTHER" id="PTHR34984">
    <property type="entry name" value="CARBON STORAGE REGULATOR"/>
    <property type="match status" value="1"/>
</dbReference>
<dbReference type="PANTHER" id="PTHR34984:SF1">
    <property type="entry name" value="CARBON STORAGE REGULATOR"/>
    <property type="match status" value="1"/>
</dbReference>
<dbReference type="NCBIfam" id="TIGR00202">
    <property type="entry name" value="csrA"/>
    <property type="match status" value="1"/>
</dbReference>
<comment type="subunit">
    <text evidence="5">Homodimer; the beta-strands of each monomer intercalate to form a hydrophobic core, while the alpha-helices form wings that extend away from the core.</text>
</comment>
<keyword evidence="1 5" id="KW-0963">Cytoplasm</keyword>
<dbReference type="GO" id="GO:0048027">
    <property type="term" value="F:mRNA 5'-UTR binding"/>
    <property type="evidence" value="ECO:0007669"/>
    <property type="project" value="UniProtKB-UniRule"/>
</dbReference>
<keyword evidence="5" id="KW-1005">Bacterial flagellum biogenesis</keyword>
<evidence type="ECO:0000256" key="1">
    <source>
        <dbReference type="ARBA" id="ARBA00022490"/>
    </source>
</evidence>